<accession>A0A177MS35</accession>
<keyword evidence="1" id="KW-0175">Coiled coil</keyword>
<sequence>MILTFLSVSHMTFAKTQKASRQTEIALREQVKVLTERMEALERKLVEQDRGEDLVSLAKPAEPSASVAPVKNDSSNSVPASKPNSNRSDSMSIKLPNTNTSLELGGYVKLDAIYNSESVGGSGGTNSGDEVLLPGTIPVNPVAGESDQITFHARQSRIWLKSLTPSDLGDLSTYLEMDFFAFQAPGDERVSNSYSPSMRHAYGQLGHFLAGQTWSTFMEPQALPELNDFGGPVGRIFVRQSQIRWTQPIELGGYAMAWNLAIESPETTVSTPTGARETPDDDRMPDVIGRLSLSQPWGTLSLAAMLRNIRMDASTVNSHYGGALNIAGKVNTFEQDDVRFMLAYGNALGRYSSSNLFNDAVMDNTGNIHLLNSYSGYAAYQHWWNRKWRSTLACGLAFAENPSYVANNVSNWAQSTQVNVLWSPVNRTTFGIEYTYAARTIESGAQGDLQRFQFSAMFQF</sequence>
<feature type="compositionally biased region" description="Polar residues" evidence="2">
    <location>
        <begin position="72"/>
        <end position="95"/>
    </location>
</feature>
<evidence type="ECO:0000313" key="3">
    <source>
        <dbReference type="EMBL" id="OAI08184.1"/>
    </source>
</evidence>
<dbReference type="SUPFAM" id="SSF56935">
    <property type="entry name" value="Porins"/>
    <property type="match status" value="1"/>
</dbReference>
<evidence type="ECO:0008006" key="5">
    <source>
        <dbReference type="Google" id="ProtNLM"/>
    </source>
</evidence>
<dbReference type="Pfam" id="PF19577">
    <property type="entry name" value="DcaP"/>
    <property type="match status" value="1"/>
</dbReference>
<evidence type="ECO:0000256" key="2">
    <source>
        <dbReference type="SAM" id="MobiDB-lite"/>
    </source>
</evidence>
<organism evidence="3 4">
    <name type="scientific">Methylomonas methanica</name>
    <dbReference type="NCBI Taxonomy" id="421"/>
    <lineage>
        <taxon>Bacteria</taxon>
        <taxon>Pseudomonadati</taxon>
        <taxon>Pseudomonadota</taxon>
        <taxon>Gammaproteobacteria</taxon>
        <taxon>Methylococcales</taxon>
        <taxon>Methylococcaceae</taxon>
        <taxon>Methylomonas</taxon>
    </lineage>
</organism>
<proteinExistence type="predicted"/>
<dbReference type="InterPro" id="IPR045748">
    <property type="entry name" value="DcaP"/>
</dbReference>
<gene>
    <name evidence="3" type="ORF">A1353_06000</name>
</gene>
<dbReference type="AlphaFoldDB" id="A0A177MS35"/>
<dbReference type="EMBL" id="LUUH01000024">
    <property type="protein sequence ID" value="OAI08184.1"/>
    <property type="molecule type" value="Genomic_DNA"/>
</dbReference>
<evidence type="ECO:0000256" key="1">
    <source>
        <dbReference type="SAM" id="Coils"/>
    </source>
</evidence>
<feature type="coiled-coil region" evidence="1">
    <location>
        <begin position="24"/>
        <end position="51"/>
    </location>
</feature>
<feature type="region of interest" description="Disordered" evidence="2">
    <location>
        <begin position="57"/>
        <end position="95"/>
    </location>
</feature>
<name>A0A177MS35_METMH</name>
<reference evidence="3 4" key="1">
    <citation type="submission" date="2016-03" db="EMBL/GenBank/DDBJ databases">
        <authorList>
            <person name="Ploux O."/>
        </authorList>
    </citation>
    <scope>NUCLEOTIDE SEQUENCE [LARGE SCALE GENOMIC DNA]</scope>
    <source>
        <strain evidence="3 4">R-45371</strain>
    </source>
</reference>
<evidence type="ECO:0000313" key="4">
    <source>
        <dbReference type="Proteomes" id="UP000077763"/>
    </source>
</evidence>
<dbReference type="Proteomes" id="UP000077763">
    <property type="component" value="Unassembled WGS sequence"/>
</dbReference>
<comment type="caution">
    <text evidence="3">The sequence shown here is derived from an EMBL/GenBank/DDBJ whole genome shotgun (WGS) entry which is preliminary data.</text>
</comment>
<protein>
    <recommendedName>
        <fullName evidence="5">Porin</fullName>
    </recommendedName>
</protein>